<sequence>MSDDVDTLLIEVRASTDGFSRDIASLRSTIDSGLGDGLAQAGNRFERSLTSAIKRGSLGFEDLKNAAFSAFDSIASQGLQTLTGSMGVTGTTSSAGASGLTGLVSGLLGLPGRATGGNVAPGRGYLVGERGPEVFVPTSAGRIETGEKSAGSRNVKVAISVATPRGASVPRALERSSRQIARSVRRAITSS</sequence>
<evidence type="ECO:0000256" key="1">
    <source>
        <dbReference type="SAM" id="MobiDB-lite"/>
    </source>
</evidence>
<dbReference type="Proteomes" id="UP001162881">
    <property type="component" value="Unassembled WGS sequence"/>
</dbReference>
<name>A0ABT0BI65_9SPHN</name>
<feature type="region of interest" description="Disordered" evidence="1">
    <location>
        <begin position="166"/>
        <end position="191"/>
    </location>
</feature>
<accession>A0ABT0BI65</accession>
<reference evidence="2" key="1">
    <citation type="submission" date="2022-03" db="EMBL/GenBank/DDBJ databases">
        <title>Identification of a novel bacterium isolated from mangrove sediments.</title>
        <authorList>
            <person name="Pan X."/>
        </authorList>
    </citation>
    <scope>NUCLEOTIDE SEQUENCE</scope>
    <source>
        <strain evidence="2">B1949</strain>
    </source>
</reference>
<dbReference type="RefSeq" id="WP_244023817.1">
    <property type="nucleotide sequence ID" value="NZ_JALHLF010000135.1"/>
</dbReference>
<evidence type="ECO:0000313" key="2">
    <source>
        <dbReference type="EMBL" id="MCJ2184714.1"/>
    </source>
</evidence>
<organism evidence="2 3">
    <name type="scientific">Novosphingobium organovorum</name>
    <dbReference type="NCBI Taxonomy" id="2930092"/>
    <lineage>
        <taxon>Bacteria</taxon>
        <taxon>Pseudomonadati</taxon>
        <taxon>Pseudomonadota</taxon>
        <taxon>Alphaproteobacteria</taxon>
        <taxon>Sphingomonadales</taxon>
        <taxon>Sphingomonadaceae</taxon>
        <taxon>Novosphingobium</taxon>
    </lineage>
</organism>
<evidence type="ECO:0000313" key="3">
    <source>
        <dbReference type="Proteomes" id="UP001162881"/>
    </source>
</evidence>
<protein>
    <submittedName>
        <fullName evidence="2">Tail tape measure protein</fullName>
    </submittedName>
</protein>
<comment type="caution">
    <text evidence="2">The sequence shown here is derived from an EMBL/GenBank/DDBJ whole genome shotgun (WGS) entry which is preliminary data.</text>
</comment>
<proteinExistence type="predicted"/>
<dbReference type="EMBL" id="JALHLF010000135">
    <property type="protein sequence ID" value="MCJ2184714.1"/>
    <property type="molecule type" value="Genomic_DNA"/>
</dbReference>
<gene>
    <name evidence="2" type="ORF">MTR62_18760</name>
</gene>
<keyword evidence="3" id="KW-1185">Reference proteome</keyword>